<dbReference type="InterPro" id="IPR020846">
    <property type="entry name" value="MFS_dom"/>
</dbReference>
<dbReference type="Pfam" id="PF07690">
    <property type="entry name" value="MFS_1"/>
    <property type="match status" value="1"/>
</dbReference>
<dbReference type="EMBL" id="CDPU01000011">
    <property type="protein sequence ID" value="CEO48578.1"/>
    <property type="molecule type" value="Genomic_DNA"/>
</dbReference>
<dbReference type="AlphaFoldDB" id="A0A0B7JU36"/>
<gene>
    <name evidence="8" type="ORF">BN869_000004635_1</name>
</gene>
<feature type="transmembrane region" description="Helical" evidence="6">
    <location>
        <begin position="327"/>
        <end position="345"/>
    </location>
</feature>
<reference evidence="8" key="1">
    <citation type="submission" date="2015-01" db="EMBL/GenBank/DDBJ databases">
        <authorList>
            <person name="Durling Mikael"/>
        </authorList>
    </citation>
    <scope>NUCLEOTIDE SEQUENCE</scope>
</reference>
<evidence type="ECO:0000256" key="1">
    <source>
        <dbReference type="ARBA" id="ARBA00004141"/>
    </source>
</evidence>
<evidence type="ECO:0000256" key="2">
    <source>
        <dbReference type="ARBA" id="ARBA00022692"/>
    </source>
</evidence>
<feature type="transmembrane region" description="Helical" evidence="6">
    <location>
        <begin position="157"/>
        <end position="178"/>
    </location>
</feature>
<feature type="transmembrane region" description="Helical" evidence="6">
    <location>
        <begin position="289"/>
        <end position="315"/>
    </location>
</feature>
<accession>A0A0B7JU36</accession>
<organism evidence="8">
    <name type="scientific">Bionectria ochroleuca</name>
    <name type="common">Gliocladium roseum</name>
    <dbReference type="NCBI Taxonomy" id="29856"/>
    <lineage>
        <taxon>Eukaryota</taxon>
        <taxon>Fungi</taxon>
        <taxon>Dikarya</taxon>
        <taxon>Ascomycota</taxon>
        <taxon>Pezizomycotina</taxon>
        <taxon>Sordariomycetes</taxon>
        <taxon>Hypocreomycetidae</taxon>
        <taxon>Hypocreales</taxon>
        <taxon>Bionectriaceae</taxon>
        <taxon>Clonostachys</taxon>
    </lineage>
</organism>
<feature type="region of interest" description="Disordered" evidence="5">
    <location>
        <begin position="1"/>
        <end position="21"/>
    </location>
</feature>
<feature type="transmembrane region" description="Helical" evidence="6">
    <location>
        <begin position="351"/>
        <end position="369"/>
    </location>
</feature>
<feature type="transmembrane region" description="Helical" evidence="6">
    <location>
        <begin position="390"/>
        <end position="408"/>
    </location>
</feature>
<dbReference type="GO" id="GO:0000297">
    <property type="term" value="F:spermine transmembrane transporter activity"/>
    <property type="evidence" value="ECO:0007669"/>
    <property type="project" value="TreeGrafter"/>
</dbReference>
<dbReference type="Gene3D" id="1.20.1250.20">
    <property type="entry name" value="MFS general substrate transporter like domains"/>
    <property type="match status" value="1"/>
</dbReference>
<dbReference type="GO" id="GO:0005886">
    <property type="term" value="C:plasma membrane"/>
    <property type="evidence" value="ECO:0007669"/>
    <property type="project" value="TreeGrafter"/>
</dbReference>
<evidence type="ECO:0000259" key="7">
    <source>
        <dbReference type="PROSITE" id="PS50850"/>
    </source>
</evidence>
<keyword evidence="2 6" id="KW-0812">Transmembrane</keyword>
<keyword evidence="3 6" id="KW-1133">Transmembrane helix</keyword>
<name>A0A0B7JU36_BIOOC</name>
<feature type="domain" description="Major facilitator superfamily (MFS) profile" evidence="7">
    <location>
        <begin position="66"/>
        <end position="452"/>
    </location>
</feature>
<dbReference type="InterPro" id="IPR036259">
    <property type="entry name" value="MFS_trans_sf"/>
</dbReference>
<feature type="transmembrane region" description="Helical" evidence="6">
    <location>
        <begin position="226"/>
        <end position="243"/>
    </location>
</feature>
<feature type="transmembrane region" description="Helical" evidence="6">
    <location>
        <begin position="132"/>
        <end position="150"/>
    </location>
</feature>
<proteinExistence type="predicted"/>
<dbReference type="PANTHER" id="PTHR23502:SF182">
    <property type="entry name" value="POLYAMINE TRANSPORTER, PUTATIVE-RELATED"/>
    <property type="match status" value="1"/>
</dbReference>
<dbReference type="PANTHER" id="PTHR23502">
    <property type="entry name" value="MAJOR FACILITATOR SUPERFAMILY"/>
    <property type="match status" value="1"/>
</dbReference>
<dbReference type="PROSITE" id="PS50850">
    <property type="entry name" value="MFS"/>
    <property type="match status" value="1"/>
</dbReference>
<evidence type="ECO:0000256" key="3">
    <source>
        <dbReference type="ARBA" id="ARBA00022989"/>
    </source>
</evidence>
<keyword evidence="4 6" id="KW-0472">Membrane</keyword>
<evidence type="ECO:0000313" key="8">
    <source>
        <dbReference type="EMBL" id="CEO48578.1"/>
    </source>
</evidence>
<sequence>MGTRDSDMTPTGSVTANEESPDIQISLKEANEGVPEATGVLNMSEEEWMRDPHNPWNWPASKKVLHISSLSAAALLASISTSISSPARTQLMEEFNVSSTVAILPLTLYVVALGFGPVVGGPLSETWGRHPVYLGSVPLGGVFALGAGFTNSFGALCFLRFMSGFCWAPVLATAAGSLSDIFPPRTRGPASAVFILMPFLGPGLGPVIGSFAVTRKSWRWTQWTQLFLAVLCIAITLTTQETYHPILKRRLAKKRGEPVPKSPALGDRLKMFVLIALIRPVRMLLLEPIVGFIALYVSAEFGTLFSFFAAVPYTFGRVYHFSLEQSGLVFLSIVIGCVLGLVTDVSWASPAAAIIPFAWGNLCVFVSTIQYTSDTYHGSVVASAASANTLARYGFAGVFPLFTIQMYQRLGISWATSLLGFIALALLPVPWVLFKFGARIRAKSQYETVKTG</sequence>
<evidence type="ECO:0000256" key="5">
    <source>
        <dbReference type="SAM" id="MobiDB-lite"/>
    </source>
</evidence>
<comment type="subcellular location">
    <subcellularLocation>
        <location evidence="1">Membrane</location>
        <topology evidence="1">Multi-pass membrane protein</topology>
    </subcellularLocation>
</comment>
<feature type="transmembrane region" description="Helical" evidence="6">
    <location>
        <begin position="190"/>
        <end position="214"/>
    </location>
</feature>
<feature type="transmembrane region" description="Helical" evidence="6">
    <location>
        <begin position="95"/>
        <end position="120"/>
    </location>
</feature>
<dbReference type="InterPro" id="IPR011701">
    <property type="entry name" value="MFS"/>
</dbReference>
<evidence type="ECO:0000256" key="6">
    <source>
        <dbReference type="SAM" id="Phobius"/>
    </source>
</evidence>
<feature type="transmembrane region" description="Helical" evidence="6">
    <location>
        <begin position="414"/>
        <end position="434"/>
    </location>
</feature>
<protein>
    <recommendedName>
        <fullName evidence="7">Major facilitator superfamily (MFS) profile domain-containing protein</fullName>
    </recommendedName>
</protein>
<dbReference type="GO" id="GO:0015606">
    <property type="term" value="F:spermidine transmembrane transporter activity"/>
    <property type="evidence" value="ECO:0007669"/>
    <property type="project" value="TreeGrafter"/>
</dbReference>
<feature type="compositionally biased region" description="Polar residues" evidence="5">
    <location>
        <begin position="8"/>
        <end position="18"/>
    </location>
</feature>
<evidence type="ECO:0000256" key="4">
    <source>
        <dbReference type="ARBA" id="ARBA00023136"/>
    </source>
</evidence>
<dbReference type="SUPFAM" id="SSF103473">
    <property type="entry name" value="MFS general substrate transporter"/>
    <property type="match status" value="1"/>
</dbReference>